<evidence type="ECO:0000259" key="2">
    <source>
        <dbReference type="SMART" id="SM00062"/>
    </source>
</evidence>
<dbReference type="Pfam" id="PF00497">
    <property type="entry name" value="SBP_bac_3"/>
    <property type="match status" value="1"/>
</dbReference>
<dbReference type="EMBL" id="AOIU01000013">
    <property type="protein sequence ID" value="ELZ27531.1"/>
    <property type="molecule type" value="Genomic_DNA"/>
</dbReference>
<gene>
    <name evidence="3" type="ORF">C475_06415</name>
</gene>
<feature type="domain" description="Solute-binding protein family 3/N-terminal" evidence="2">
    <location>
        <begin position="1"/>
        <end position="213"/>
    </location>
</feature>
<reference evidence="3 4" key="1">
    <citation type="journal article" date="2014" name="PLoS Genet.">
        <title>Phylogenetically driven sequencing of extremely halophilic archaea reveals strategies for static and dynamic osmo-response.</title>
        <authorList>
            <person name="Becker E.A."/>
            <person name="Seitzer P.M."/>
            <person name="Tritt A."/>
            <person name="Larsen D."/>
            <person name="Krusor M."/>
            <person name="Yao A.I."/>
            <person name="Wu D."/>
            <person name="Madern D."/>
            <person name="Eisen J.A."/>
            <person name="Darling A.E."/>
            <person name="Facciotti M.T."/>
        </authorList>
    </citation>
    <scope>NUCLEOTIDE SEQUENCE [LARGE SCALE GENOMIC DNA]</scope>
    <source>
        <strain evidence="3 4">2-9-1</strain>
    </source>
</reference>
<dbReference type="PANTHER" id="PTHR35936:SF17">
    <property type="entry name" value="ARGININE-BINDING EXTRACELLULAR PROTEIN ARTP"/>
    <property type="match status" value="1"/>
</dbReference>
<keyword evidence="1" id="KW-0732">Signal</keyword>
<proteinExistence type="predicted"/>
<dbReference type="SMART" id="SM00062">
    <property type="entry name" value="PBPb"/>
    <property type="match status" value="1"/>
</dbReference>
<organism evidence="3 4">
    <name type="scientific">Halosimplex carlsbadense 2-9-1</name>
    <dbReference type="NCBI Taxonomy" id="797114"/>
    <lineage>
        <taxon>Archaea</taxon>
        <taxon>Methanobacteriati</taxon>
        <taxon>Methanobacteriota</taxon>
        <taxon>Stenosarchaea group</taxon>
        <taxon>Halobacteria</taxon>
        <taxon>Halobacteriales</taxon>
        <taxon>Haloarculaceae</taxon>
        <taxon>Halosimplex</taxon>
    </lineage>
</organism>
<accession>M0CWE1</accession>
<dbReference type="STRING" id="797114.C475_06415"/>
<evidence type="ECO:0000313" key="3">
    <source>
        <dbReference type="EMBL" id="ELZ27531.1"/>
    </source>
</evidence>
<comment type="caution">
    <text evidence="3">The sequence shown here is derived from an EMBL/GenBank/DDBJ whole genome shotgun (WGS) entry which is preliminary data.</text>
</comment>
<dbReference type="InterPro" id="IPR001638">
    <property type="entry name" value="Solute-binding_3/MltF_N"/>
</dbReference>
<dbReference type="SUPFAM" id="SSF53850">
    <property type="entry name" value="Periplasmic binding protein-like II"/>
    <property type="match status" value="1"/>
</dbReference>
<dbReference type="AlphaFoldDB" id="M0CWE1"/>
<dbReference type="Proteomes" id="UP000011626">
    <property type="component" value="Unassembled WGS sequence"/>
</dbReference>
<dbReference type="eggNOG" id="arCOG01799">
    <property type="taxonomic scope" value="Archaea"/>
</dbReference>
<sequence length="216" mass="24115">MEVVDHVFGELGWDYEFQKMSFDVLIQALNNNQIDAIMSAMTITEDRKEKVDYTSPYFTAYQTVVVLEDSSTGSLDDLEGLTVGVQKGTTGMLATERVKEEEFGGNLTIERYDLTPDSFDALINNQVDAVVTDSSSSLPYVNNNENVRLLMGDGEAVEQGVEDPPDYLTLTVEDYAMAWPNGSDRIEPMSEVMDEFVGSEEYQAIYDKYMTGSPPE</sequence>
<evidence type="ECO:0000313" key="4">
    <source>
        <dbReference type="Proteomes" id="UP000011626"/>
    </source>
</evidence>
<evidence type="ECO:0000256" key="1">
    <source>
        <dbReference type="ARBA" id="ARBA00022729"/>
    </source>
</evidence>
<keyword evidence="4" id="KW-1185">Reference proteome</keyword>
<dbReference type="PANTHER" id="PTHR35936">
    <property type="entry name" value="MEMBRANE-BOUND LYTIC MUREIN TRANSGLYCOSYLASE F"/>
    <property type="match status" value="1"/>
</dbReference>
<dbReference type="Gene3D" id="3.40.190.10">
    <property type="entry name" value="Periplasmic binding protein-like II"/>
    <property type="match status" value="2"/>
</dbReference>
<protein>
    <submittedName>
        <fullName evidence="3">ABC-type glutamine/glutamate/polar amino acids transport system, substrate-binding protein</fullName>
    </submittedName>
</protein>
<name>M0CWE1_9EURY</name>